<keyword evidence="1" id="KW-0479">Metal-binding</keyword>
<dbReference type="SMART" id="SM00249">
    <property type="entry name" value="PHD"/>
    <property type="match status" value="1"/>
</dbReference>
<evidence type="ECO:0000256" key="4">
    <source>
        <dbReference type="PROSITE-ProRule" id="PRU00175"/>
    </source>
</evidence>
<feature type="region of interest" description="Disordered" evidence="5">
    <location>
        <begin position="480"/>
        <end position="570"/>
    </location>
</feature>
<dbReference type="PANTHER" id="PTHR23041:SF78">
    <property type="entry name" value="E3 UBIQUITIN-PROTEIN LIGASE RNF4"/>
    <property type="match status" value="1"/>
</dbReference>
<evidence type="ECO:0000259" key="6">
    <source>
        <dbReference type="PROSITE" id="PS50016"/>
    </source>
</evidence>
<dbReference type="PANTHER" id="PTHR23041">
    <property type="entry name" value="RING FINGER DOMAIN-CONTAINING"/>
    <property type="match status" value="1"/>
</dbReference>
<dbReference type="OrthoDB" id="49163at2759"/>
<feature type="region of interest" description="Disordered" evidence="5">
    <location>
        <begin position="636"/>
        <end position="693"/>
    </location>
</feature>
<feature type="region of interest" description="Disordered" evidence="5">
    <location>
        <begin position="1"/>
        <end position="97"/>
    </location>
</feature>
<dbReference type="Pfam" id="PF13923">
    <property type="entry name" value="zf-C3HC4_2"/>
    <property type="match status" value="1"/>
</dbReference>
<dbReference type="EMBL" id="JAGRRH010000020">
    <property type="protein sequence ID" value="KAG7348363.1"/>
    <property type="molecule type" value="Genomic_DNA"/>
</dbReference>
<evidence type="ECO:0000259" key="7">
    <source>
        <dbReference type="PROSITE" id="PS50089"/>
    </source>
</evidence>
<dbReference type="GO" id="GO:0008270">
    <property type="term" value="F:zinc ion binding"/>
    <property type="evidence" value="ECO:0007669"/>
    <property type="project" value="UniProtKB-KW"/>
</dbReference>
<dbReference type="InterPro" id="IPR001841">
    <property type="entry name" value="Znf_RING"/>
</dbReference>
<name>A0A9K3KSP9_9STRA</name>
<evidence type="ECO:0000313" key="8">
    <source>
        <dbReference type="EMBL" id="KAG7348363.1"/>
    </source>
</evidence>
<dbReference type="PROSITE" id="PS50016">
    <property type="entry name" value="ZF_PHD_2"/>
    <property type="match status" value="1"/>
</dbReference>
<dbReference type="Proteomes" id="UP000693970">
    <property type="component" value="Unassembled WGS sequence"/>
</dbReference>
<proteinExistence type="predicted"/>
<evidence type="ECO:0000256" key="5">
    <source>
        <dbReference type="SAM" id="MobiDB-lite"/>
    </source>
</evidence>
<evidence type="ECO:0000256" key="2">
    <source>
        <dbReference type="ARBA" id="ARBA00022771"/>
    </source>
</evidence>
<feature type="compositionally biased region" description="Basic and acidic residues" evidence="5">
    <location>
        <begin position="128"/>
        <end position="150"/>
    </location>
</feature>
<gene>
    <name evidence="8" type="ORF">IV203_017068</name>
</gene>
<evidence type="ECO:0000256" key="1">
    <source>
        <dbReference type="ARBA" id="ARBA00022723"/>
    </source>
</evidence>
<dbReference type="SMART" id="SM00184">
    <property type="entry name" value="RING"/>
    <property type="match status" value="2"/>
</dbReference>
<feature type="compositionally biased region" description="Low complexity" evidence="5">
    <location>
        <begin position="1"/>
        <end position="13"/>
    </location>
</feature>
<sequence length="693" mass="76929">MSDPNDNGDSSSSGEEELTFSSPDQKPFKMNASSTLETDESKKRKKKRKKKKSKKEKKKKRKKNHREEEDDNNSNDDDDDGNELSIGNDENQVAAATAAQINVDPVARAHTAIFNQSIPKKKRPNAHSYERSTSDRNRDERGDESGSEEGHTDDDVDISLNDLKRKVMGRDLRTEEDVDQEQDEELRQIQALMNTGPETEPPSTKTMADKLRRDLMCTICHDIIYPPISLFCGHSFCQPCIEWWFDTSKMDPSCPTCRKTVPVKRHDAVAPNLALRSCIMAIYGPEIVRRIQECRPKGERGGTHGKGYEVISPLEDETWHYIQTTTNHATSSTETIQVRRNIVLDADDQRMQLALAVYQRPQKIMDNGRNGFHVKLCLLAMEEDEAADSGFPSIVDNSEDEQLTCGRESRFLHSILVVQMRVENGSVLPLARISSAADGCFDYMLDPSTSVGDPADARGLLFEHTSTGCRLEIDLAHLQSRGGSSLRPHPQRSRGGRNLGYDDEEEEGDDMDREESNVGRPRAQNLVMGQSDDSDMSGSDEFEEDGFLVDDNNQTSDVEGEFSSGGDGDDEDVCTVCHGHGELMVCDGGEEDDGCGKAFHAACVNRSQIPEGDWICQECANSFGIAVGLEGHEFKAQVSDSKSAGTGKRKIIDDESDGDADEKGTKNCGTETDVHAPKTQKRRMVLLDDSESE</sequence>
<comment type="caution">
    <text evidence="8">The sequence shown here is derived from an EMBL/GenBank/DDBJ whole genome shotgun (WGS) entry which is preliminary data.</text>
</comment>
<dbReference type="InterPro" id="IPR019787">
    <property type="entry name" value="Znf_PHD-finger"/>
</dbReference>
<dbReference type="PROSITE" id="PS00518">
    <property type="entry name" value="ZF_RING_1"/>
    <property type="match status" value="1"/>
</dbReference>
<dbReference type="InterPro" id="IPR017907">
    <property type="entry name" value="Znf_RING_CS"/>
</dbReference>
<accession>A0A9K3KSP9</accession>
<feature type="region of interest" description="Disordered" evidence="5">
    <location>
        <begin position="114"/>
        <end position="160"/>
    </location>
</feature>
<keyword evidence="3" id="KW-0862">Zinc</keyword>
<feature type="compositionally biased region" description="Acidic residues" evidence="5">
    <location>
        <begin position="68"/>
        <end position="82"/>
    </location>
</feature>
<protein>
    <submittedName>
        <fullName evidence="8">Zinc finger C3HC4 type domain containing protein</fullName>
    </submittedName>
</protein>
<evidence type="ECO:0000256" key="3">
    <source>
        <dbReference type="ARBA" id="ARBA00022833"/>
    </source>
</evidence>
<keyword evidence="9" id="KW-1185">Reference proteome</keyword>
<reference evidence="8" key="1">
    <citation type="journal article" date="2021" name="Sci. Rep.">
        <title>Diploid genomic architecture of Nitzschia inconspicua, an elite biomass production diatom.</title>
        <authorList>
            <person name="Oliver A."/>
            <person name="Podell S."/>
            <person name="Pinowska A."/>
            <person name="Traller J.C."/>
            <person name="Smith S.R."/>
            <person name="McClure R."/>
            <person name="Beliaev A."/>
            <person name="Bohutskyi P."/>
            <person name="Hill E.A."/>
            <person name="Rabines A."/>
            <person name="Zheng H."/>
            <person name="Allen L.Z."/>
            <person name="Kuo A."/>
            <person name="Grigoriev I.V."/>
            <person name="Allen A.E."/>
            <person name="Hazlebeck D."/>
            <person name="Allen E.E."/>
        </authorList>
    </citation>
    <scope>NUCLEOTIDE SEQUENCE</scope>
    <source>
        <strain evidence="8">Hildebrandi</strain>
    </source>
</reference>
<reference evidence="8" key="2">
    <citation type="submission" date="2021-04" db="EMBL/GenBank/DDBJ databases">
        <authorList>
            <person name="Podell S."/>
        </authorList>
    </citation>
    <scope>NUCLEOTIDE SEQUENCE</scope>
    <source>
        <strain evidence="8">Hildebrandi</strain>
    </source>
</reference>
<keyword evidence="2 4" id="KW-0863">Zinc-finger</keyword>
<dbReference type="PROSITE" id="PS50089">
    <property type="entry name" value="ZF_RING_2"/>
    <property type="match status" value="1"/>
</dbReference>
<feature type="compositionally biased region" description="Acidic residues" evidence="5">
    <location>
        <begin position="501"/>
        <end position="513"/>
    </location>
</feature>
<feature type="compositionally biased region" description="Basic residues" evidence="5">
    <location>
        <begin position="43"/>
        <end position="64"/>
    </location>
</feature>
<dbReference type="InterPro" id="IPR047134">
    <property type="entry name" value="RNF4"/>
</dbReference>
<evidence type="ECO:0000313" key="9">
    <source>
        <dbReference type="Proteomes" id="UP000693970"/>
    </source>
</evidence>
<organism evidence="8 9">
    <name type="scientific">Nitzschia inconspicua</name>
    <dbReference type="NCBI Taxonomy" id="303405"/>
    <lineage>
        <taxon>Eukaryota</taxon>
        <taxon>Sar</taxon>
        <taxon>Stramenopiles</taxon>
        <taxon>Ochrophyta</taxon>
        <taxon>Bacillariophyta</taxon>
        <taxon>Bacillariophyceae</taxon>
        <taxon>Bacillariophycidae</taxon>
        <taxon>Bacillariales</taxon>
        <taxon>Bacillariaceae</taxon>
        <taxon>Nitzschia</taxon>
    </lineage>
</organism>
<dbReference type="Pfam" id="PF23011">
    <property type="entry name" value="PHD-1st_NSD"/>
    <property type="match status" value="1"/>
</dbReference>
<dbReference type="InterPro" id="IPR059153">
    <property type="entry name" value="NSD_PHD-1st"/>
</dbReference>
<feature type="compositionally biased region" description="Acidic residues" evidence="5">
    <location>
        <begin position="532"/>
        <end position="548"/>
    </location>
</feature>
<feature type="domain" description="PHD-type" evidence="6">
    <location>
        <begin position="571"/>
        <end position="622"/>
    </location>
</feature>
<dbReference type="AlphaFoldDB" id="A0A9K3KSP9"/>
<dbReference type="InterPro" id="IPR001965">
    <property type="entry name" value="Znf_PHD"/>
</dbReference>
<feature type="domain" description="RING-type" evidence="7">
    <location>
        <begin position="217"/>
        <end position="258"/>
    </location>
</feature>